<sequence length="452" mass="49494">MSADYAGVLGQKSGVDIVIPTHQFTECKLYKRRWLMLALFVFYSMSNAFQWIEYSIIANVVQKYYNVPSTYIDWTSMIYMVVYIPLIFPASWFLDKVGLKITLITGAFINCLAAWIKVPSTSPDLFYVSFIGQVLAGISQLFVLNVPSALAALWFGPEEVSSACSIGVFGNQLGVALGFLLPPIIVKNSSNQDVIGNGLKTLFYSVAGVTTVILLSIVIFFQSAPDLPPSPAQAVQRASDSKGFVYSIKQLALNPGYRLLLVSYGINVGVYYAISTLLNQIVLFYYPGKEEDAGRIGLTIVVAGMVGSLLCGIILDKTRRFKEVTIAVYSFSLLGMVVYTFTLGTGIISLVYVVAGLLGFFMTGYLSVGFEFGAELTYPEPEGTSSGLLNASAQVFGIVCTLLYSYIFSNYGDLWSNIMLCAVLFIGTTMTFLIKSDLKRQAAHEKSQHTKP</sequence>
<dbReference type="GO" id="GO:0031966">
    <property type="term" value="C:mitochondrial membrane"/>
    <property type="evidence" value="ECO:0007669"/>
    <property type="project" value="UniProtKB-ARBA"/>
</dbReference>
<evidence type="ECO:0000256" key="9">
    <source>
        <dbReference type="ARBA" id="ARBA00023170"/>
    </source>
</evidence>
<keyword evidence="10" id="KW-0325">Glycoprotein</keyword>
<protein>
    <recommendedName>
        <fullName evidence="16">Choline/ethanolamine transporter FLVCR1</fullName>
    </recommendedName>
    <alternativeName>
        <fullName evidence="17">Heme transporter FLVCR1</fullName>
    </alternativeName>
</protein>
<evidence type="ECO:0000256" key="10">
    <source>
        <dbReference type="ARBA" id="ARBA00023180"/>
    </source>
</evidence>
<evidence type="ECO:0000256" key="18">
    <source>
        <dbReference type="SAM" id="Phobius"/>
    </source>
</evidence>
<dbReference type="EMBL" id="GEDC01023782">
    <property type="protein sequence ID" value="JAS13516.1"/>
    <property type="molecule type" value="Transcribed_RNA"/>
</dbReference>
<feature type="transmembrane region" description="Helical" evidence="18">
    <location>
        <begin position="34"/>
        <end position="52"/>
    </location>
</feature>
<evidence type="ECO:0000256" key="6">
    <source>
        <dbReference type="ARBA" id="ARBA00022989"/>
    </source>
</evidence>
<keyword evidence="3" id="KW-1003">Cell membrane</keyword>
<feature type="transmembrane region" description="Helical" evidence="18">
    <location>
        <begin position="101"/>
        <end position="118"/>
    </location>
</feature>
<dbReference type="GO" id="GO:0005886">
    <property type="term" value="C:plasma membrane"/>
    <property type="evidence" value="ECO:0007669"/>
    <property type="project" value="UniProtKB-SubCell"/>
</dbReference>
<feature type="transmembrane region" description="Helical" evidence="18">
    <location>
        <begin position="388"/>
        <end position="408"/>
    </location>
</feature>
<evidence type="ECO:0000256" key="5">
    <source>
        <dbReference type="ARBA" id="ARBA00022692"/>
    </source>
</evidence>
<dbReference type="GO" id="GO:0097037">
    <property type="term" value="P:heme export"/>
    <property type="evidence" value="ECO:0007669"/>
    <property type="project" value="TreeGrafter"/>
</dbReference>
<reference evidence="20" key="1">
    <citation type="submission" date="2015-12" db="EMBL/GenBank/DDBJ databases">
        <title>De novo transcriptome assembly of four potential Pierce s Disease insect vectors from Arizona vineyards.</title>
        <authorList>
            <person name="Tassone E.E."/>
        </authorList>
    </citation>
    <scope>NUCLEOTIDE SEQUENCE</scope>
</reference>
<dbReference type="Gene3D" id="1.20.1250.20">
    <property type="entry name" value="MFS general substrate transporter like domains"/>
    <property type="match status" value="2"/>
</dbReference>
<evidence type="ECO:0000256" key="15">
    <source>
        <dbReference type="ARBA" id="ARBA00060240"/>
    </source>
</evidence>
<evidence type="ECO:0000256" key="11">
    <source>
        <dbReference type="ARBA" id="ARBA00035075"/>
    </source>
</evidence>
<dbReference type="GO" id="GO:0020037">
    <property type="term" value="F:heme binding"/>
    <property type="evidence" value="ECO:0007669"/>
    <property type="project" value="TreeGrafter"/>
</dbReference>
<comment type="catalytic activity">
    <reaction evidence="12">
        <text>choline(out) = choline(in)</text>
        <dbReference type="Rhea" id="RHEA:32751"/>
        <dbReference type="ChEBI" id="CHEBI:15354"/>
    </reaction>
</comment>
<feature type="transmembrane region" description="Helical" evidence="18">
    <location>
        <begin position="201"/>
        <end position="221"/>
    </location>
</feature>
<dbReference type="Pfam" id="PF07690">
    <property type="entry name" value="MFS_1"/>
    <property type="match status" value="1"/>
</dbReference>
<feature type="transmembrane region" description="Helical" evidence="18">
    <location>
        <begin position="162"/>
        <end position="181"/>
    </location>
</feature>
<dbReference type="InterPro" id="IPR011701">
    <property type="entry name" value="MFS"/>
</dbReference>
<evidence type="ECO:0000259" key="19">
    <source>
        <dbReference type="PROSITE" id="PS50850"/>
    </source>
</evidence>
<dbReference type="PROSITE" id="PS50850">
    <property type="entry name" value="MFS"/>
    <property type="match status" value="1"/>
</dbReference>
<evidence type="ECO:0000256" key="17">
    <source>
        <dbReference type="ARBA" id="ARBA00080886"/>
    </source>
</evidence>
<feature type="transmembrane region" description="Helical" evidence="18">
    <location>
        <begin position="324"/>
        <end position="341"/>
    </location>
</feature>
<keyword evidence="4" id="KW-0597">Phosphoprotein</keyword>
<evidence type="ECO:0000256" key="1">
    <source>
        <dbReference type="ARBA" id="ARBA00004651"/>
    </source>
</evidence>
<feature type="transmembrane region" description="Helical" evidence="18">
    <location>
        <begin position="259"/>
        <end position="284"/>
    </location>
</feature>
<feature type="domain" description="Major facilitator superfamily (MFS) profile" evidence="19">
    <location>
        <begin position="33"/>
        <end position="439"/>
    </location>
</feature>
<evidence type="ECO:0000256" key="16">
    <source>
        <dbReference type="ARBA" id="ARBA00068050"/>
    </source>
</evidence>
<comment type="subcellular location">
    <subcellularLocation>
        <location evidence="1">Cell membrane</location>
        <topology evidence="1">Multi-pass membrane protein</topology>
    </subcellularLocation>
</comment>
<dbReference type="PANTHER" id="PTHR10924:SF4">
    <property type="entry name" value="GH15861P"/>
    <property type="match status" value="1"/>
</dbReference>
<keyword evidence="9" id="KW-0675">Receptor</keyword>
<evidence type="ECO:0000256" key="2">
    <source>
        <dbReference type="ARBA" id="ARBA00022448"/>
    </source>
</evidence>
<feature type="transmembrane region" description="Helical" evidence="18">
    <location>
        <begin position="130"/>
        <end position="155"/>
    </location>
</feature>
<dbReference type="GO" id="GO:0015232">
    <property type="term" value="F:heme transmembrane transporter activity"/>
    <property type="evidence" value="ECO:0007669"/>
    <property type="project" value="UniProtKB-ARBA"/>
</dbReference>
<feature type="transmembrane region" description="Helical" evidence="18">
    <location>
        <begin position="414"/>
        <end position="434"/>
    </location>
</feature>
<dbReference type="GO" id="GO:0006783">
    <property type="term" value="P:heme biosynthetic process"/>
    <property type="evidence" value="ECO:0007669"/>
    <property type="project" value="UniProtKB-ARBA"/>
</dbReference>
<dbReference type="PANTHER" id="PTHR10924">
    <property type="entry name" value="MAJOR FACILITATOR SUPERFAMILY PROTEIN-RELATED"/>
    <property type="match status" value="1"/>
</dbReference>
<evidence type="ECO:0000256" key="8">
    <source>
        <dbReference type="ARBA" id="ARBA00023136"/>
    </source>
</evidence>
<dbReference type="FunFam" id="1.20.1250.20:FF:000184">
    <property type="entry name" value="Feline leukemia virus subgroup C receptor-related protein 1"/>
    <property type="match status" value="1"/>
</dbReference>
<evidence type="ECO:0000256" key="12">
    <source>
        <dbReference type="ARBA" id="ARBA00036811"/>
    </source>
</evidence>
<keyword evidence="6 18" id="KW-1133">Transmembrane helix</keyword>
<dbReference type="SUPFAM" id="SSF103473">
    <property type="entry name" value="MFS general substrate transporter"/>
    <property type="match status" value="1"/>
</dbReference>
<dbReference type="AlphaFoldDB" id="A0A1B6CJ43"/>
<gene>
    <name evidence="20" type="ORF">g.40239</name>
</gene>
<dbReference type="GO" id="GO:0043249">
    <property type="term" value="P:erythrocyte maturation"/>
    <property type="evidence" value="ECO:0007669"/>
    <property type="project" value="UniProtKB-KW"/>
</dbReference>
<accession>A0A1B6CJ43</accession>
<evidence type="ECO:0000256" key="4">
    <source>
        <dbReference type="ARBA" id="ARBA00022553"/>
    </source>
</evidence>
<keyword evidence="5 18" id="KW-0812">Transmembrane</keyword>
<dbReference type="InterPro" id="IPR020846">
    <property type="entry name" value="MFS_dom"/>
</dbReference>
<dbReference type="CDD" id="cd17398">
    <property type="entry name" value="MFS_FLVCR_like"/>
    <property type="match status" value="1"/>
</dbReference>
<dbReference type="InterPro" id="IPR036259">
    <property type="entry name" value="MFS_trans_sf"/>
</dbReference>
<feature type="transmembrane region" description="Helical" evidence="18">
    <location>
        <begin position="347"/>
        <end position="368"/>
    </location>
</feature>
<evidence type="ECO:0000313" key="20">
    <source>
        <dbReference type="EMBL" id="JAS13516.1"/>
    </source>
</evidence>
<name>A0A1B6CJ43_9HEMI</name>
<keyword evidence="2" id="KW-0813">Transport</keyword>
<proteinExistence type="inferred from homology"/>
<keyword evidence="8 18" id="KW-0472">Membrane</keyword>
<comment type="catalytic activity">
    <reaction evidence="13">
        <text>ethanolamine(in) = ethanolamine(out)</text>
        <dbReference type="Rhea" id="RHEA:32747"/>
        <dbReference type="ChEBI" id="CHEBI:57603"/>
    </reaction>
</comment>
<evidence type="ECO:0000256" key="3">
    <source>
        <dbReference type="ARBA" id="ARBA00022475"/>
    </source>
</evidence>
<feature type="transmembrane region" description="Helical" evidence="18">
    <location>
        <begin position="296"/>
        <end position="315"/>
    </location>
</feature>
<keyword evidence="7" id="KW-0265">Erythrocyte maturation</keyword>
<evidence type="ECO:0000256" key="14">
    <source>
        <dbReference type="ARBA" id="ARBA00046338"/>
    </source>
</evidence>
<organism evidence="20">
    <name type="scientific">Clastoptera arizonana</name>
    <name type="common">Arizona spittle bug</name>
    <dbReference type="NCBI Taxonomy" id="38151"/>
    <lineage>
        <taxon>Eukaryota</taxon>
        <taxon>Metazoa</taxon>
        <taxon>Ecdysozoa</taxon>
        <taxon>Arthropoda</taxon>
        <taxon>Hexapoda</taxon>
        <taxon>Insecta</taxon>
        <taxon>Pterygota</taxon>
        <taxon>Neoptera</taxon>
        <taxon>Paraneoptera</taxon>
        <taxon>Hemiptera</taxon>
        <taxon>Auchenorrhyncha</taxon>
        <taxon>Cercopoidea</taxon>
        <taxon>Clastopteridae</taxon>
        <taxon>Clastoptera</taxon>
    </lineage>
</organism>
<dbReference type="InterPro" id="IPR049680">
    <property type="entry name" value="FLVCR1-2_SLC49-like"/>
</dbReference>
<comment type="function">
    <text evidence="15">Uniporter that mediates the transport of extracellular choline and ethanolamine into cells, thereby playing a key role in phospholipid biosynthesis. Choline and ethanolamine are the precursors of phosphatidylcholine and phosphatidylethanolamine, respectively, the two most abundant phospholipids. Transport is not coupled with proton transport and is exclusively driven by the choline (or ethanolamine) gradient across the plasma membrane. Also acts as a heme b transporter that mediates heme efflux from the cytoplasm to the extracellular compartment.</text>
</comment>
<comment type="similarity">
    <text evidence="14">Belongs to the major facilitator superfamily. Feline leukemia virus subgroup C receptor (TC 2.A.1.28.1) family.</text>
</comment>
<evidence type="ECO:0000256" key="7">
    <source>
        <dbReference type="ARBA" id="ARBA00023057"/>
    </source>
</evidence>
<feature type="transmembrane region" description="Helical" evidence="18">
    <location>
        <begin position="72"/>
        <end position="94"/>
    </location>
</feature>
<evidence type="ECO:0000256" key="13">
    <source>
        <dbReference type="ARBA" id="ARBA00045087"/>
    </source>
</evidence>
<comment type="catalytic activity">
    <reaction evidence="11">
        <text>heme b(in) = heme b(out)</text>
        <dbReference type="Rhea" id="RHEA:75443"/>
        <dbReference type="ChEBI" id="CHEBI:60344"/>
    </reaction>
</comment>